<dbReference type="EMBL" id="VIKU02000002">
    <property type="protein sequence ID" value="NHF59398.1"/>
    <property type="molecule type" value="Genomic_DNA"/>
</dbReference>
<evidence type="ECO:0000313" key="2">
    <source>
        <dbReference type="Proteomes" id="UP000707206"/>
    </source>
</evidence>
<dbReference type="Pfam" id="PF19777">
    <property type="entry name" value="DUF6263"/>
    <property type="match status" value="1"/>
</dbReference>
<protein>
    <submittedName>
        <fullName evidence="1">Uncharacterized protein</fullName>
    </submittedName>
</protein>
<dbReference type="Proteomes" id="UP000707206">
    <property type="component" value="Unassembled WGS sequence"/>
</dbReference>
<sequence length="294" mass="32610">MKYIIHFVCLVVMGSVSPAQTNLEYHLEKDDVFTIKQDAQQIITQNMDGAVHEITNNVNGILEFRVMGEKEGNYEIALRFKDLNMRMTSSIQGELMNVNAKEADEGDMQSMMFNSLLEIPVTMVLAKNGDILKVIGGDSLVGKMAEASGLEDEFSINMMKKSLEKEFGSEALSNSYEQMTYIYPTEDVQVGDTWENEYSGKLNAKNQWTLDAISDTNAEISGSADVIMEVTEPTTTMKLNGAQQTSVITELASGFIKSMTVEGLAEGWTTMVQLGDQEIPTSIKSKVTYQLINK</sequence>
<reference evidence="1" key="1">
    <citation type="submission" date="2019-07" db="EMBL/GenBank/DDBJ databases">
        <authorList>
            <person name="De-Chao Zhang Q."/>
        </authorList>
    </citation>
    <scope>NUCLEOTIDE SEQUENCE</scope>
    <source>
        <strain evidence="1">TP-CH-4</strain>
    </source>
</reference>
<accession>A0A967AUR5</accession>
<keyword evidence="2" id="KW-1185">Reference proteome</keyword>
<proteinExistence type="predicted"/>
<gene>
    <name evidence="1" type="ORF">FK220_008610</name>
</gene>
<dbReference type="InterPro" id="IPR046230">
    <property type="entry name" value="DUF6263"/>
</dbReference>
<organism evidence="1 2">
    <name type="scientific">Pelagihabitans pacificus</name>
    <dbReference type="NCBI Taxonomy" id="2696054"/>
    <lineage>
        <taxon>Bacteria</taxon>
        <taxon>Pseudomonadati</taxon>
        <taxon>Bacteroidota</taxon>
        <taxon>Flavobacteriia</taxon>
        <taxon>Flavobacteriales</taxon>
        <taxon>Flavobacteriaceae</taxon>
        <taxon>Pelagihabitans</taxon>
    </lineage>
</organism>
<dbReference type="RefSeq" id="WP_152573908.1">
    <property type="nucleotide sequence ID" value="NZ_VIKU02000002.1"/>
</dbReference>
<name>A0A967AUR5_9FLAO</name>
<evidence type="ECO:0000313" key="1">
    <source>
        <dbReference type="EMBL" id="NHF59398.1"/>
    </source>
</evidence>
<dbReference type="AlphaFoldDB" id="A0A967AUR5"/>
<comment type="caution">
    <text evidence="1">The sequence shown here is derived from an EMBL/GenBank/DDBJ whole genome shotgun (WGS) entry which is preliminary data.</text>
</comment>
<reference evidence="1" key="2">
    <citation type="submission" date="2020-03" db="EMBL/GenBank/DDBJ databases">
        <title>Flavobacteriaceae bacterium strain TP-CH-4, a member of the family Flavobacteriaceae isolated from a deep-sea seamount.</title>
        <authorList>
            <person name="Zhang D.-C."/>
        </authorList>
    </citation>
    <scope>NUCLEOTIDE SEQUENCE</scope>
    <source>
        <strain evidence="1">TP-CH-4</strain>
    </source>
</reference>